<dbReference type="Gene3D" id="3.40.50.150">
    <property type="entry name" value="Vaccinia Virus protein VP39"/>
    <property type="match status" value="1"/>
</dbReference>
<dbReference type="SUPFAM" id="SSF53335">
    <property type="entry name" value="S-adenosyl-L-methionine-dependent methyltransferases"/>
    <property type="match status" value="1"/>
</dbReference>
<dbReference type="EMBL" id="JAASQR010000004">
    <property type="protein sequence ID" value="NIJ18039.1"/>
    <property type="molecule type" value="Genomic_DNA"/>
</dbReference>
<keyword evidence="2" id="KW-0808">Transferase</keyword>
<dbReference type="InterPro" id="IPR029063">
    <property type="entry name" value="SAM-dependent_MTases_sf"/>
</dbReference>
<dbReference type="InterPro" id="IPR041698">
    <property type="entry name" value="Methyltransf_25"/>
</dbReference>
<evidence type="ECO:0000259" key="1">
    <source>
        <dbReference type="Pfam" id="PF13649"/>
    </source>
</evidence>
<evidence type="ECO:0000313" key="3">
    <source>
        <dbReference type="Proteomes" id="UP000576821"/>
    </source>
</evidence>
<dbReference type="GO" id="GO:0032259">
    <property type="term" value="P:methylation"/>
    <property type="evidence" value="ECO:0007669"/>
    <property type="project" value="UniProtKB-KW"/>
</dbReference>
<proteinExistence type="predicted"/>
<keyword evidence="3" id="KW-1185">Reference proteome</keyword>
<accession>A0A846M871</accession>
<dbReference type="Pfam" id="PF13649">
    <property type="entry name" value="Methyltransf_25"/>
    <property type="match status" value="1"/>
</dbReference>
<feature type="domain" description="Methyltransferase" evidence="1">
    <location>
        <begin position="39"/>
        <end position="127"/>
    </location>
</feature>
<organism evidence="2 3">
    <name type="scientific">Sphingobium vermicomposti</name>
    <dbReference type="NCBI Taxonomy" id="529005"/>
    <lineage>
        <taxon>Bacteria</taxon>
        <taxon>Pseudomonadati</taxon>
        <taxon>Pseudomonadota</taxon>
        <taxon>Alphaproteobacteria</taxon>
        <taxon>Sphingomonadales</taxon>
        <taxon>Sphingomonadaceae</taxon>
        <taxon>Sphingobium</taxon>
    </lineage>
</organism>
<dbReference type="Proteomes" id="UP000576821">
    <property type="component" value="Unassembled WGS sequence"/>
</dbReference>
<reference evidence="2 3" key="1">
    <citation type="submission" date="2020-03" db="EMBL/GenBank/DDBJ databases">
        <title>Genomic Encyclopedia of Type Strains, Phase IV (KMG-IV): sequencing the most valuable type-strain genomes for metagenomic binning, comparative biology and taxonomic classification.</title>
        <authorList>
            <person name="Goeker M."/>
        </authorList>
    </citation>
    <scope>NUCLEOTIDE SEQUENCE [LARGE SCALE GENOMIC DNA]</scope>
    <source>
        <strain evidence="2 3">DSM 21299</strain>
    </source>
</reference>
<protein>
    <submittedName>
        <fullName evidence="2">2-polyprenyl-3-methyl-5-hydroxy-6-metoxy-1, 4-benzoquinol methylase</fullName>
    </submittedName>
</protein>
<comment type="caution">
    <text evidence="2">The sequence shown here is derived from an EMBL/GenBank/DDBJ whole genome shotgun (WGS) entry which is preliminary data.</text>
</comment>
<dbReference type="GO" id="GO:0008168">
    <property type="term" value="F:methyltransferase activity"/>
    <property type="evidence" value="ECO:0007669"/>
    <property type="project" value="UniProtKB-KW"/>
</dbReference>
<sequence length="215" mass="24962">MYERVLHDLARVNRWTFTAWPSMAFLDRAVGSAKRFRLLDVGFGDGDILRAIARWARRRGIDAQLAGVDLNEKSLNAARNATPRELAIDYRIGDYLDQPERFDFIISSQVAHHMTDAQLMTFLHHMEANARIGWFICDLHRHGFAHWGYPLLARLLRVHRIVREDGQLSIARSFRPGEWRDLVEQAGIAPDHVRIIRRFAFRLCVERVRATPLNP</sequence>
<evidence type="ECO:0000313" key="2">
    <source>
        <dbReference type="EMBL" id="NIJ18039.1"/>
    </source>
</evidence>
<name>A0A846M871_9SPHN</name>
<dbReference type="AlphaFoldDB" id="A0A846M871"/>
<gene>
    <name evidence="2" type="ORF">FHS54_003039</name>
</gene>
<dbReference type="CDD" id="cd02440">
    <property type="entry name" value="AdoMet_MTases"/>
    <property type="match status" value="1"/>
</dbReference>
<keyword evidence="2" id="KW-0489">Methyltransferase</keyword>